<gene>
    <name evidence="2" type="ORF">MANES_17G024500</name>
</gene>
<organism evidence="2">
    <name type="scientific">Manihot esculenta</name>
    <name type="common">Cassava</name>
    <name type="synonym">Jatropha manihot</name>
    <dbReference type="NCBI Taxonomy" id="3983"/>
    <lineage>
        <taxon>Eukaryota</taxon>
        <taxon>Viridiplantae</taxon>
        <taxon>Streptophyta</taxon>
        <taxon>Embryophyta</taxon>
        <taxon>Tracheophyta</taxon>
        <taxon>Spermatophyta</taxon>
        <taxon>Magnoliopsida</taxon>
        <taxon>eudicotyledons</taxon>
        <taxon>Gunneridae</taxon>
        <taxon>Pentapetalae</taxon>
        <taxon>rosids</taxon>
        <taxon>fabids</taxon>
        <taxon>Malpighiales</taxon>
        <taxon>Euphorbiaceae</taxon>
        <taxon>Crotonoideae</taxon>
        <taxon>Manihoteae</taxon>
        <taxon>Manihot</taxon>
    </lineage>
</organism>
<dbReference type="InterPro" id="IPR038376">
    <property type="entry name" value="ATP_synth_asu_C_sf"/>
</dbReference>
<protein>
    <recommendedName>
        <fullName evidence="1">ATP synthase alpha subunit C-terminal domain-containing protein</fullName>
    </recommendedName>
</protein>
<dbReference type="Pfam" id="PF00306">
    <property type="entry name" value="ATP-synt_ab_C"/>
    <property type="match status" value="1"/>
</dbReference>
<dbReference type="STRING" id="3983.A0A2C9U4H9"/>
<dbReference type="SUPFAM" id="SSF47917">
    <property type="entry name" value="C-terminal domain of alpha and beta subunits of F1 ATP synthase"/>
    <property type="match status" value="1"/>
</dbReference>
<accession>A0A2C9U4H9</accession>
<proteinExistence type="predicted"/>
<evidence type="ECO:0000313" key="2">
    <source>
        <dbReference type="EMBL" id="OAY24554.1"/>
    </source>
</evidence>
<sequence>MNQQFEVLFLCILDKSAFIYRCRRICLGSKKPLRELLKQSQSAPLTVEEKIMTIYTGTNGYLDSLEIGQIRKFLYIHISFFYTSKGFSSYIFYFSKNFSVREE</sequence>
<dbReference type="GO" id="GO:0015986">
    <property type="term" value="P:proton motive force-driven ATP synthesis"/>
    <property type="evidence" value="ECO:0007669"/>
    <property type="project" value="InterPro"/>
</dbReference>
<evidence type="ECO:0000259" key="1">
    <source>
        <dbReference type="Pfam" id="PF00306"/>
    </source>
</evidence>
<reference evidence="2" key="1">
    <citation type="submission" date="2016-02" db="EMBL/GenBank/DDBJ databases">
        <title>WGS assembly of Manihot esculenta.</title>
        <authorList>
            <person name="Bredeson J.V."/>
            <person name="Prochnik S.E."/>
            <person name="Lyons J.B."/>
            <person name="Schmutz J."/>
            <person name="Grimwood J."/>
            <person name="Vrebalov J."/>
            <person name="Bart R.S."/>
            <person name="Amuge T."/>
            <person name="Ferguson M.E."/>
            <person name="Green R."/>
            <person name="Putnam N."/>
            <person name="Stites J."/>
            <person name="Rounsley S."/>
            <person name="Rokhsar D.S."/>
        </authorList>
    </citation>
    <scope>NUCLEOTIDE SEQUENCE [LARGE SCALE GENOMIC DNA]</scope>
    <source>
        <tissue evidence="2">Leaf</tissue>
    </source>
</reference>
<name>A0A2C9U4H9_MANES</name>
<dbReference type="EMBL" id="CM004403">
    <property type="protein sequence ID" value="OAY24554.1"/>
    <property type="molecule type" value="Genomic_DNA"/>
</dbReference>
<feature type="domain" description="ATP synthase alpha subunit C-terminal" evidence="1">
    <location>
        <begin position="33"/>
        <end position="82"/>
    </location>
</feature>
<dbReference type="Gene3D" id="1.20.150.20">
    <property type="entry name" value="ATP synthase alpha/beta chain, C-terminal domain"/>
    <property type="match status" value="1"/>
</dbReference>
<dbReference type="InterPro" id="IPR000793">
    <property type="entry name" value="ATP_synth_asu_C"/>
</dbReference>
<dbReference type="AlphaFoldDB" id="A0A2C9U4H9"/>